<name>Q02DC9_SOLUE</name>
<dbReference type="SUPFAM" id="SSF56059">
    <property type="entry name" value="Glutathione synthetase ATP-binding domain-like"/>
    <property type="match status" value="1"/>
</dbReference>
<dbReference type="KEGG" id="sus:Acid_1308"/>
<organism evidence="1">
    <name type="scientific">Solibacter usitatus (strain Ellin6076)</name>
    <dbReference type="NCBI Taxonomy" id="234267"/>
    <lineage>
        <taxon>Bacteria</taxon>
        <taxon>Pseudomonadati</taxon>
        <taxon>Acidobacteriota</taxon>
        <taxon>Terriglobia</taxon>
        <taxon>Bryobacterales</taxon>
        <taxon>Solibacteraceae</taxon>
        <taxon>Candidatus Solibacter</taxon>
    </lineage>
</organism>
<evidence type="ECO:0000313" key="1">
    <source>
        <dbReference type="EMBL" id="ABJ82301.1"/>
    </source>
</evidence>
<dbReference type="HOGENOM" id="CLU_045981_1_0_0"/>
<dbReference type="EMBL" id="CP000473">
    <property type="protein sequence ID" value="ABJ82301.1"/>
    <property type="molecule type" value="Genomic_DNA"/>
</dbReference>
<reference evidence="1" key="1">
    <citation type="submission" date="2006-10" db="EMBL/GenBank/DDBJ databases">
        <title>Complete sequence of Solibacter usitatus Ellin6076.</title>
        <authorList>
            <consortium name="US DOE Joint Genome Institute"/>
            <person name="Copeland A."/>
            <person name="Lucas S."/>
            <person name="Lapidus A."/>
            <person name="Barry K."/>
            <person name="Detter J.C."/>
            <person name="Glavina del Rio T."/>
            <person name="Hammon N."/>
            <person name="Israni S."/>
            <person name="Dalin E."/>
            <person name="Tice H."/>
            <person name="Pitluck S."/>
            <person name="Thompson L.S."/>
            <person name="Brettin T."/>
            <person name="Bruce D."/>
            <person name="Han C."/>
            <person name="Tapia R."/>
            <person name="Gilna P."/>
            <person name="Schmutz J."/>
            <person name="Larimer F."/>
            <person name="Land M."/>
            <person name="Hauser L."/>
            <person name="Kyrpides N."/>
            <person name="Mikhailova N."/>
            <person name="Janssen P.H."/>
            <person name="Kuske C.R."/>
            <person name="Richardson P."/>
        </authorList>
    </citation>
    <scope>NUCLEOTIDE SEQUENCE</scope>
    <source>
        <strain evidence="1">Ellin6076</strain>
    </source>
</reference>
<protein>
    <submittedName>
        <fullName evidence="1">Uncharacterized protein</fullName>
    </submittedName>
</protein>
<dbReference type="eggNOG" id="COG2308">
    <property type="taxonomic scope" value="Bacteria"/>
</dbReference>
<proteinExistence type="predicted"/>
<gene>
    <name evidence="1" type="ordered locus">Acid_1308</name>
</gene>
<dbReference type="AlphaFoldDB" id="Q02DC9"/>
<sequence>MSQLDDAVARYNKLLETGPFKDLAWAEALHERMESGKLSAGGRLVCPFLRPNFISRRQYESLVKTGESLISAIDRMEQMVLTTPSLLARLELLPAEKMLASIDPGYQALEVAARLDSHLVNGHLHFVQYNADSPTGAAYADALADLFWDIPPVKEFRKKYTLARLGSRKHLLSALLKSYKQFGGSKKPNIAIVEFRPQYSAAQSEYELFRDFFRDEGYMVEIVSPEQLEYRNGVLRKGSFEINLVYRRLGVQEFLIRFDLTHPLVQAYRDRAVCVVNSFRSELAHKKAMFGLLTDESVTSKFPAVERKAIRDHVPWTRLVSAAKTTHNDQTIDLPEFILQNREKLALKPNDDYSDQHTYFGWEMDTAGWERAIKQAMRSPYVVQERVEPVKSIFPLMSYGHLEFREMQVDVHPHAYLGKVQGCSSWLSMGKTGFSSAAGIVPTFILDSK</sequence>
<accession>Q02DC9</accession>
<dbReference type="STRING" id="234267.Acid_1308"/>
<dbReference type="OrthoDB" id="9771802at2"/>
<dbReference type="InParanoid" id="Q02DC9"/>